<comment type="caution">
    <text evidence="1">The sequence shown here is derived from an EMBL/GenBank/DDBJ whole genome shotgun (WGS) entry which is preliminary data.</text>
</comment>
<name>A0ABD1ZWK7_VESSQ</name>
<dbReference type="EMBL" id="JAUDFV010000165">
    <property type="protein sequence ID" value="KAL2712751.1"/>
    <property type="molecule type" value="Genomic_DNA"/>
</dbReference>
<evidence type="ECO:0000313" key="2">
    <source>
        <dbReference type="Proteomes" id="UP001607302"/>
    </source>
</evidence>
<proteinExistence type="predicted"/>
<evidence type="ECO:0000313" key="1">
    <source>
        <dbReference type="EMBL" id="KAL2712751.1"/>
    </source>
</evidence>
<gene>
    <name evidence="1" type="ORF">V1478_017706</name>
</gene>
<sequence>MRLIFWIKISKPCPCKRYSKSSVATFPEAPAAYGHPPSPAMEESNILMPCSRPAYIFANA</sequence>
<organism evidence="1 2">
    <name type="scientific">Vespula squamosa</name>
    <name type="common">Southern yellow jacket</name>
    <name type="synonym">Wasp</name>
    <dbReference type="NCBI Taxonomy" id="30214"/>
    <lineage>
        <taxon>Eukaryota</taxon>
        <taxon>Metazoa</taxon>
        <taxon>Ecdysozoa</taxon>
        <taxon>Arthropoda</taxon>
        <taxon>Hexapoda</taxon>
        <taxon>Insecta</taxon>
        <taxon>Pterygota</taxon>
        <taxon>Neoptera</taxon>
        <taxon>Endopterygota</taxon>
        <taxon>Hymenoptera</taxon>
        <taxon>Apocrita</taxon>
        <taxon>Aculeata</taxon>
        <taxon>Vespoidea</taxon>
        <taxon>Vespidae</taxon>
        <taxon>Vespinae</taxon>
        <taxon>Vespula</taxon>
    </lineage>
</organism>
<protein>
    <submittedName>
        <fullName evidence="1">Uncharacterized protein</fullName>
    </submittedName>
</protein>
<accession>A0ABD1ZWK7</accession>
<keyword evidence="2" id="KW-1185">Reference proteome</keyword>
<dbReference type="AlphaFoldDB" id="A0ABD1ZWK7"/>
<reference evidence="1 2" key="1">
    <citation type="journal article" date="2024" name="Ann. Entomol. Soc. Am.">
        <title>Genomic analyses of the southern and eastern yellowjacket wasps (Hymenoptera: Vespidae) reveal evolutionary signatures of social life.</title>
        <authorList>
            <person name="Catto M.A."/>
            <person name="Caine P.B."/>
            <person name="Orr S.E."/>
            <person name="Hunt B.G."/>
            <person name="Goodisman M.A.D."/>
        </authorList>
    </citation>
    <scope>NUCLEOTIDE SEQUENCE [LARGE SCALE GENOMIC DNA]</scope>
    <source>
        <strain evidence="1">233</strain>
        <tissue evidence="1">Head and thorax</tissue>
    </source>
</reference>
<dbReference type="Proteomes" id="UP001607302">
    <property type="component" value="Unassembled WGS sequence"/>
</dbReference>